<dbReference type="GO" id="GO:0004180">
    <property type="term" value="F:carboxypeptidase activity"/>
    <property type="evidence" value="ECO:0007669"/>
    <property type="project" value="UniProtKB-KW"/>
</dbReference>
<dbReference type="AlphaFoldDB" id="A0A316R5V3"/>
<proteinExistence type="predicted"/>
<reference evidence="1 2" key="1">
    <citation type="journal article" date="2018" name="Nat. Biotechnol.">
        <title>A standardized bacterial taxonomy based on genome phylogeny substantially revises the tree of life.</title>
        <authorList>
            <person name="Parks D.H."/>
            <person name="Chuvochina M."/>
            <person name="Waite D.W."/>
            <person name="Rinke C."/>
            <person name="Skarshewski A."/>
            <person name="Chaumeil P.A."/>
            <person name="Hugenholtz P."/>
        </authorList>
    </citation>
    <scope>NUCLEOTIDE SEQUENCE [LARGE SCALE GENOMIC DNA]</scope>
    <source>
        <strain evidence="1">UBA11482</strain>
    </source>
</reference>
<keyword evidence="1" id="KW-0378">Hydrolase</keyword>
<accession>A0A316R5V3</accession>
<evidence type="ECO:0000313" key="1">
    <source>
        <dbReference type="EMBL" id="HBJ09406.1"/>
    </source>
</evidence>
<dbReference type="Pfam" id="PF13715">
    <property type="entry name" value="CarbopepD_reg_2"/>
    <property type="match status" value="1"/>
</dbReference>
<dbReference type="Pfam" id="PF18939">
    <property type="entry name" value="DUF5686"/>
    <property type="match status" value="1"/>
</dbReference>
<dbReference type="Gene3D" id="2.60.40.1120">
    <property type="entry name" value="Carboxypeptidase-like, regulatory domain"/>
    <property type="match status" value="1"/>
</dbReference>
<dbReference type="InterPro" id="IPR008969">
    <property type="entry name" value="CarboxyPept-like_regulatory"/>
</dbReference>
<evidence type="ECO:0000313" key="2">
    <source>
        <dbReference type="Proteomes" id="UP000262954"/>
    </source>
</evidence>
<gene>
    <name evidence="1" type="ORF">DDY73_10435</name>
</gene>
<dbReference type="EMBL" id="DNWC01000138">
    <property type="protein sequence ID" value="HBJ09406.1"/>
    <property type="molecule type" value="Genomic_DNA"/>
</dbReference>
<keyword evidence="1" id="KW-0121">Carboxypeptidase</keyword>
<comment type="caution">
    <text evidence="1">The sequence shown here is derived from an EMBL/GenBank/DDBJ whole genome shotgun (WGS) entry which is preliminary data.</text>
</comment>
<sequence>MERLNRFRGFCFSSFCDNIRTYLVTLFLLLFGVSVQAQKTVTGYVTDSISGEPVSYASVYVKSTGTGTRSDDDGRFVLKRPSVSTEIVISAIGYVEKTVKLTSGSSTTLQIQMRPADYQLKEVVVRPKKERYKRKGNPAVDFVKNVMAANEKNDPRQHDYYSYERYEKVTFALNDFKNNKIAGKKYDFLSAYIDSSDISRKPVLNISEREKLETIYFRKSPHTEKTIILGKKHSGMDEVISPQGMEAMMNETFKDVDLFKNNISLFTNKFVSPLSSIGPSFYKYYLADTVVLEGDSCAILSFAPANSESFGFVGQMWVTLDSTWFVKRARLLLSTNINLNFVEDMEIDQSYTRAPDGTRLVQRDFLTTDFKLKSNSKSGIHARRLVTFKDQSFDPPEDMSIFSIPEKEKLADGAESRKEDFWKERRHEPLQGKENLVARMMTQLRSYPAFYYTEKVIGALVAGYIPTRKEKNLIDLGPMNTTISGNSLEGARFRVGGMTTANLNPHWFGKAYLAYGTKDKKLKYLAEVEYSFLRKKEHQNEFPIHSLKASYNYDIDQLGQHYLYTNKDNVFLSVKRKRDSRVTYLRDARLEYTREFYSGFSYKAILRYRTQYATPNFVPFLKMSEIEGEYTPVKDYSMGELEVRLRYAPNEKYYQSKSYRYPVSLDMPVFTLSHIVAHKGVMGSDYSYNCTEFGFQKRFWFSAFGYTDVILRAGRVWDKVPFPLLLIPNANLSYTIQPESFTQMNAMEFLNDQYVSWDVTYYANGWIFNRIPFLKKLQWREVGTFRGWYGDLSKKNIPTAENGLFVFPEGSYVMGKMPYMEAGVGIENIFKFLRLDYVWRLTYRDHPHINKHGVRFSMRFTF</sequence>
<organism evidence="1 2">
    <name type="scientific">Coprobacter fastidiosus</name>
    <dbReference type="NCBI Taxonomy" id="1099853"/>
    <lineage>
        <taxon>Bacteria</taxon>
        <taxon>Pseudomonadati</taxon>
        <taxon>Bacteroidota</taxon>
        <taxon>Bacteroidia</taxon>
        <taxon>Bacteroidales</taxon>
        <taxon>Barnesiellaceae</taxon>
        <taxon>Coprobacter</taxon>
    </lineage>
</organism>
<keyword evidence="1" id="KW-0645">Protease</keyword>
<name>A0A316R5V3_9BACT</name>
<dbReference type="SUPFAM" id="SSF49464">
    <property type="entry name" value="Carboxypeptidase regulatory domain-like"/>
    <property type="match status" value="1"/>
</dbReference>
<dbReference type="InterPro" id="IPR043741">
    <property type="entry name" value="DUF5686"/>
</dbReference>
<dbReference type="Proteomes" id="UP000262954">
    <property type="component" value="Unassembled WGS sequence"/>
</dbReference>
<protein>
    <submittedName>
        <fullName evidence="1">Carboxypeptidase-like regulatory domain-containing protein</fullName>
    </submittedName>
</protein>